<sequence>MASATPSWGLHVECENFIVSFIVAIDRIDARTSQIKRRRKRLLPPEPCLDERAPLDFVLPDEGLSDLSPGTREAYPLSGGVLTLDGNTGESSPVLSQICPPSDLPIGPILDHEGQPITVHEFLQDMSASSRAGRKYGRRNRLATVKLDDYHSKDCRGPTPLTPSSCGVESRNDRRISDYPCIQSGSKHPSRRVPHLRRKKRLAKPLAQRLFEADVFSSGTSSRPMSDRGPAHTSSRRPLQFITSLNLIPSLESRIYPKKEKWSHGKAGNASAADPEIWAASQADDPAPAGTSPNGLAVATCRKPWNRNWNGTQTGASAAGKRGFRMRGGRQSAAQVLSPSPFGYVPLPLVRMDTAAARSTDPAELCRPQYCAGRARMVAGVKPISISDLQLPAVCALD</sequence>
<dbReference type="AlphaFoldDB" id="A0A9P5N494"/>
<comment type="caution">
    <text evidence="2">The sequence shown here is derived from an EMBL/GenBank/DDBJ whole genome shotgun (WGS) entry which is preliminary data.</text>
</comment>
<evidence type="ECO:0000256" key="1">
    <source>
        <dbReference type="SAM" id="MobiDB-lite"/>
    </source>
</evidence>
<feature type="compositionally biased region" description="Basic residues" evidence="1">
    <location>
        <begin position="188"/>
        <end position="198"/>
    </location>
</feature>
<feature type="region of interest" description="Disordered" evidence="1">
    <location>
        <begin position="150"/>
        <end position="198"/>
    </location>
</feature>
<accession>A0A9P5N494</accession>
<dbReference type="EMBL" id="WHVB01000002">
    <property type="protein sequence ID" value="KAF8485915.1"/>
    <property type="molecule type" value="Genomic_DNA"/>
</dbReference>
<keyword evidence="3" id="KW-1185">Reference proteome</keyword>
<protein>
    <submittedName>
        <fullName evidence="2">Uncharacterized protein</fullName>
    </submittedName>
</protein>
<evidence type="ECO:0000313" key="2">
    <source>
        <dbReference type="EMBL" id="KAF8485915.1"/>
    </source>
</evidence>
<gene>
    <name evidence="2" type="ORF">DFH94DRAFT_688278</name>
</gene>
<reference evidence="2" key="1">
    <citation type="submission" date="2019-10" db="EMBL/GenBank/DDBJ databases">
        <authorList>
            <consortium name="DOE Joint Genome Institute"/>
            <person name="Kuo A."/>
            <person name="Miyauchi S."/>
            <person name="Kiss E."/>
            <person name="Drula E."/>
            <person name="Kohler A."/>
            <person name="Sanchez-Garcia M."/>
            <person name="Andreopoulos B."/>
            <person name="Barry K.W."/>
            <person name="Bonito G."/>
            <person name="Buee M."/>
            <person name="Carver A."/>
            <person name="Chen C."/>
            <person name="Cichocki N."/>
            <person name="Clum A."/>
            <person name="Culley D."/>
            <person name="Crous P.W."/>
            <person name="Fauchery L."/>
            <person name="Girlanda M."/>
            <person name="Hayes R."/>
            <person name="Keri Z."/>
            <person name="LaButti K."/>
            <person name="Lipzen A."/>
            <person name="Lombard V."/>
            <person name="Magnuson J."/>
            <person name="Maillard F."/>
            <person name="Morin E."/>
            <person name="Murat C."/>
            <person name="Nolan M."/>
            <person name="Ohm R."/>
            <person name="Pangilinan J."/>
            <person name="Pereira M."/>
            <person name="Perotto S."/>
            <person name="Peter M."/>
            <person name="Riley R."/>
            <person name="Sitrit Y."/>
            <person name="Stielow B."/>
            <person name="Szollosi G."/>
            <person name="Zifcakova L."/>
            <person name="Stursova M."/>
            <person name="Spatafora J.W."/>
            <person name="Tedersoo L."/>
            <person name="Vaario L.-M."/>
            <person name="Yamada A."/>
            <person name="Yan M."/>
            <person name="Wang P."/>
            <person name="Xu J."/>
            <person name="Bruns T."/>
            <person name="Baldrian P."/>
            <person name="Vilgalys R."/>
            <person name="Henrissat B."/>
            <person name="Grigoriev I.V."/>
            <person name="Hibbett D."/>
            <person name="Nagy L.G."/>
            <person name="Martin F.M."/>
        </authorList>
    </citation>
    <scope>NUCLEOTIDE SEQUENCE</scope>
    <source>
        <strain evidence="2">Prilba</strain>
    </source>
</reference>
<reference evidence="2" key="2">
    <citation type="journal article" date="2020" name="Nat. Commun.">
        <title>Large-scale genome sequencing of mycorrhizal fungi provides insights into the early evolution of symbiotic traits.</title>
        <authorList>
            <person name="Miyauchi S."/>
            <person name="Kiss E."/>
            <person name="Kuo A."/>
            <person name="Drula E."/>
            <person name="Kohler A."/>
            <person name="Sanchez-Garcia M."/>
            <person name="Morin E."/>
            <person name="Andreopoulos B."/>
            <person name="Barry K.W."/>
            <person name="Bonito G."/>
            <person name="Buee M."/>
            <person name="Carver A."/>
            <person name="Chen C."/>
            <person name="Cichocki N."/>
            <person name="Clum A."/>
            <person name="Culley D."/>
            <person name="Crous P.W."/>
            <person name="Fauchery L."/>
            <person name="Girlanda M."/>
            <person name="Hayes R.D."/>
            <person name="Keri Z."/>
            <person name="LaButti K."/>
            <person name="Lipzen A."/>
            <person name="Lombard V."/>
            <person name="Magnuson J."/>
            <person name="Maillard F."/>
            <person name="Murat C."/>
            <person name="Nolan M."/>
            <person name="Ohm R.A."/>
            <person name="Pangilinan J."/>
            <person name="Pereira M.F."/>
            <person name="Perotto S."/>
            <person name="Peter M."/>
            <person name="Pfister S."/>
            <person name="Riley R."/>
            <person name="Sitrit Y."/>
            <person name="Stielow J.B."/>
            <person name="Szollosi G."/>
            <person name="Zifcakova L."/>
            <person name="Stursova M."/>
            <person name="Spatafora J.W."/>
            <person name="Tedersoo L."/>
            <person name="Vaario L.M."/>
            <person name="Yamada A."/>
            <person name="Yan M."/>
            <person name="Wang P."/>
            <person name="Xu J."/>
            <person name="Bruns T."/>
            <person name="Baldrian P."/>
            <person name="Vilgalys R."/>
            <person name="Dunand C."/>
            <person name="Henrissat B."/>
            <person name="Grigoriev I.V."/>
            <person name="Hibbett D."/>
            <person name="Nagy L.G."/>
            <person name="Martin F.M."/>
        </authorList>
    </citation>
    <scope>NUCLEOTIDE SEQUENCE</scope>
    <source>
        <strain evidence="2">Prilba</strain>
    </source>
</reference>
<name>A0A9P5N494_9AGAM</name>
<dbReference type="Proteomes" id="UP000759537">
    <property type="component" value="Unassembled WGS sequence"/>
</dbReference>
<proteinExistence type="predicted"/>
<feature type="region of interest" description="Disordered" evidence="1">
    <location>
        <begin position="214"/>
        <end position="235"/>
    </location>
</feature>
<organism evidence="2 3">
    <name type="scientific">Russula ochroleuca</name>
    <dbReference type="NCBI Taxonomy" id="152965"/>
    <lineage>
        <taxon>Eukaryota</taxon>
        <taxon>Fungi</taxon>
        <taxon>Dikarya</taxon>
        <taxon>Basidiomycota</taxon>
        <taxon>Agaricomycotina</taxon>
        <taxon>Agaricomycetes</taxon>
        <taxon>Russulales</taxon>
        <taxon>Russulaceae</taxon>
        <taxon>Russula</taxon>
    </lineage>
</organism>
<evidence type="ECO:0000313" key="3">
    <source>
        <dbReference type="Proteomes" id="UP000759537"/>
    </source>
</evidence>
<dbReference type="OrthoDB" id="3264068at2759"/>